<comment type="caution">
    <text evidence="2">The sequence shown here is derived from an EMBL/GenBank/DDBJ whole genome shotgun (WGS) entry which is preliminary data.</text>
</comment>
<accession>A0ABD2YS29</accession>
<feature type="transmembrane region" description="Helical" evidence="1">
    <location>
        <begin position="192"/>
        <end position="212"/>
    </location>
</feature>
<keyword evidence="3" id="KW-1185">Reference proteome</keyword>
<feature type="transmembrane region" description="Helical" evidence="1">
    <location>
        <begin position="163"/>
        <end position="180"/>
    </location>
</feature>
<keyword evidence="1" id="KW-0812">Transmembrane</keyword>
<dbReference type="AlphaFoldDB" id="A0ABD2YS29"/>
<dbReference type="InterPro" id="IPR022227">
    <property type="entry name" value="DUF3754"/>
</dbReference>
<sequence length="342" mass="38792">MDRKSKAQRAVTRYEGILSTTGPRGRLLRKLVTWIGLAPSPPGKELYLKPRTIDYDSDSYSGPIFLSRITLGDIWRPASLKHCGNDFWKMLKTGISILISQSTLQEPAFKELILLYTKELDGTDNEDKANVPPLELKIYEKIPIPDLPVIFPHKKLSFRILDAVRLDVATILGLLAYFINYKFEDILSSPSAILLDVVAVSTLVIYVFRVVLGYKQTRDRYQLLVNRTLYEKTVASGFGSVHFLLDASQQQLYKEAILAYAILLKRGKCQMASARRVGDECEKFIFDVFNEKIEMPIDKAKNTLLRLGLVTKKDMEDESVLQAVPCSSVAEILRRQWNSLLA</sequence>
<evidence type="ECO:0000313" key="2">
    <source>
        <dbReference type="EMBL" id="KAL3510148.1"/>
    </source>
</evidence>
<dbReference type="PANTHER" id="PTHR33645">
    <property type="entry name" value="AMINOPEPTIDASE (DUF3754)"/>
    <property type="match status" value="1"/>
</dbReference>
<name>A0ABD2YS29_9GENT</name>
<keyword evidence="1" id="KW-0472">Membrane</keyword>
<gene>
    <name evidence="2" type="ORF">ACH5RR_029549</name>
</gene>
<dbReference type="Pfam" id="PF12576">
    <property type="entry name" value="DUF3754"/>
    <property type="match status" value="1"/>
</dbReference>
<keyword evidence="1" id="KW-1133">Transmembrane helix</keyword>
<evidence type="ECO:0000256" key="1">
    <source>
        <dbReference type="SAM" id="Phobius"/>
    </source>
</evidence>
<protein>
    <submittedName>
        <fullName evidence="2">Uncharacterized protein</fullName>
    </submittedName>
</protein>
<dbReference type="EMBL" id="JBJUIK010000012">
    <property type="protein sequence ID" value="KAL3510148.1"/>
    <property type="molecule type" value="Genomic_DNA"/>
</dbReference>
<organism evidence="2 3">
    <name type="scientific">Cinchona calisaya</name>
    <dbReference type="NCBI Taxonomy" id="153742"/>
    <lineage>
        <taxon>Eukaryota</taxon>
        <taxon>Viridiplantae</taxon>
        <taxon>Streptophyta</taxon>
        <taxon>Embryophyta</taxon>
        <taxon>Tracheophyta</taxon>
        <taxon>Spermatophyta</taxon>
        <taxon>Magnoliopsida</taxon>
        <taxon>eudicotyledons</taxon>
        <taxon>Gunneridae</taxon>
        <taxon>Pentapetalae</taxon>
        <taxon>asterids</taxon>
        <taxon>lamiids</taxon>
        <taxon>Gentianales</taxon>
        <taxon>Rubiaceae</taxon>
        <taxon>Cinchonoideae</taxon>
        <taxon>Cinchoneae</taxon>
        <taxon>Cinchona</taxon>
    </lineage>
</organism>
<evidence type="ECO:0000313" key="3">
    <source>
        <dbReference type="Proteomes" id="UP001630127"/>
    </source>
</evidence>
<proteinExistence type="predicted"/>
<dbReference type="Proteomes" id="UP001630127">
    <property type="component" value="Unassembled WGS sequence"/>
</dbReference>
<reference evidence="2 3" key="1">
    <citation type="submission" date="2024-11" db="EMBL/GenBank/DDBJ databases">
        <title>A near-complete genome assembly of Cinchona calisaya.</title>
        <authorList>
            <person name="Lian D.C."/>
            <person name="Zhao X.W."/>
            <person name="Wei L."/>
        </authorList>
    </citation>
    <scope>NUCLEOTIDE SEQUENCE [LARGE SCALE GENOMIC DNA]</scope>
    <source>
        <tissue evidence="2">Nenye</tissue>
    </source>
</reference>
<dbReference type="PANTHER" id="PTHR33645:SF2">
    <property type="entry name" value="FAMILY PROTEIN, PUTATIVE (DUF3754)-RELATED"/>
    <property type="match status" value="1"/>
</dbReference>